<proteinExistence type="predicted"/>
<evidence type="ECO:0000313" key="3">
    <source>
        <dbReference type="Proteomes" id="UP000658514"/>
    </source>
</evidence>
<dbReference type="Proteomes" id="UP000658514">
    <property type="component" value="Unassembled WGS sequence"/>
</dbReference>
<dbReference type="EMBL" id="JACJQH010000006">
    <property type="protein sequence ID" value="MBD2194954.1"/>
    <property type="molecule type" value="Genomic_DNA"/>
</dbReference>
<accession>A0ABR8A535</accession>
<keyword evidence="3" id="KW-1185">Reference proteome</keyword>
<sequence>MRTNTSIVDDQGLMNNFALEPKVYVDEQGDVWRQAASRLRTGFTPYAELLNGRLAMIGFVSLIVLEVVTGHGIVGLLANL</sequence>
<protein>
    <submittedName>
        <fullName evidence="2">High light inducible protein</fullName>
    </submittedName>
</protein>
<feature type="transmembrane region" description="Helical" evidence="1">
    <location>
        <begin position="54"/>
        <end position="78"/>
    </location>
</feature>
<dbReference type="Gene3D" id="1.10.3460.10">
    <property type="entry name" value="Chlorophyll a/b binding protein domain"/>
    <property type="match status" value="1"/>
</dbReference>
<comment type="caution">
    <text evidence="2">The sequence shown here is derived from an EMBL/GenBank/DDBJ whole genome shotgun (WGS) entry which is preliminary data.</text>
</comment>
<organism evidence="2 3">
    <name type="scientific">Calothrix parietina FACHB-288</name>
    <dbReference type="NCBI Taxonomy" id="2692896"/>
    <lineage>
        <taxon>Bacteria</taxon>
        <taxon>Bacillati</taxon>
        <taxon>Cyanobacteriota</taxon>
        <taxon>Cyanophyceae</taxon>
        <taxon>Nostocales</taxon>
        <taxon>Calotrichaceae</taxon>
        <taxon>Calothrix</taxon>
    </lineage>
</organism>
<reference evidence="2 3" key="1">
    <citation type="journal article" date="2020" name="ISME J.">
        <title>Comparative genomics reveals insights into cyanobacterial evolution and habitat adaptation.</title>
        <authorList>
            <person name="Chen M.Y."/>
            <person name="Teng W.K."/>
            <person name="Zhao L."/>
            <person name="Hu C.X."/>
            <person name="Zhou Y.K."/>
            <person name="Han B.P."/>
            <person name="Song L.R."/>
            <person name="Shu W.S."/>
        </authorList>
    </citation>
    <scope>NUCLEOTIDE SEQUENCE [LARGE SCALE GENOMIC DNA]</scope>
    <source>
        <strain evidence="2 3">FACHB-288</strain>
    </source>
</reference>
<name>A0ABR8A535_9CYAN</name>
<keyword evidence="1" id="KW-0812">Transmembrane</keyword>
<keyword evidence="1" id="KW-0472">Membrane</keyword>
<gene>
    <name evidence="2" type="ORF">H6G24_05505</name>
</gene>
<dbReference type="RefSeq" id="WP_190538881.1">
    <property type="nucleotide sequence ID" value="NZ_CAWPNO010000095.1"/>
</dbReference>
<evidence type="ECO:0000313" key="2">
    <source>
        <dbReference type="EMBL" id="MBD2194954.1"/>
    </source>
</evidence>
<keyword evidence="1" id="KW-1133">Transmembrane helix</keyword>
<evidence type="ECO:0000256" key="1">
    <source>
        <dbReference type="SAM" id="Phobius"/>
    </source>
</evidence>
<dbReference type="SUPFAM" id="SSF103511">
    <property type="entry name" value="Chlorophyll a-b binding protein"/>
    <property type="match status" value="1"/>
</dbReference>